<dbReference type="SUPFAM" id="SSF57667">
    <property type="entry name" value="beta-beta-alpha zinc fingers"/>
    <property type="match status" value="1"/>
</dbReference>
<protein>
    <submittedName>
        <fullName evidence="1">Uncharacterized protein</fullName>
    </submittedName>
</protein>
<sequence>MVKNIPPKILTIIIKGCNFRRKGIFNLFEHLKDVHHLGDGWYICRICDFKSKSSQDLQKHLTFDN</sequence>
<reference evidence="1" key="1">
    <citation type="journal article" date="2014" name="Front. Microbiol.">
        <title>High frequency of phylogenetically diverse reductive dehalogenase-homologous genes in deep subseafloor sedimentary metagenomes.</title>
        <authorList>
            <person name="Kawai M."/>
            <person name="Futagami T."/>
            <person name="Toyoda A."/>
            <person name="Takaki Y."/>
            <person name="Nishi S."/>
            <person name="Hori S."/>
            <person name="Arai W."/>
            <person name="Tsubouchi T."/>
            <person name="Morono Y."/>
            <person name="Uchiyama I."/>
            <person name="Ito T."/>
            <person name="Fujiyama A."/>
            <person name="Inagaki F."/>
            <person name="Takami H."/>
        </authorList>
    </citation>
    <scope>NUCLEOTIDE SEQUENCE</scope>
    <source>
        <strain evidence="1">Expedition CK06-06</strain>
    </source>
</reference>
<dbReference type="EMBL" id="BART01011833">
    <property type="protein sequence ID" value="GAG89092.1"/>
    <property type="molecule type" value="Genomic_DNA"/>
</dbReference>
<proteinExistence type="predicted"/>
<dbReference type="InterPro" id="IPR036236">
    <property type="entry name" value="Znf_C2H2_sf"/>
</dbReference>
<organism evidence="1">
    <name type="scientific">marine sediment metagenome</name>
    <dbReference type="NCBI Taxonomy" id="412755"/>
    <lineage>
        <taxon>unclassified sequences</taxon>
        <taxon>metagenomes</taxon>
        <taxon>ecological metagenomes</taxon>
    </lineage>
</organism>
<comment type="caution">
    <text evidence="1">The sequence shown here is derived from an EMBL/GenBank/DDBJ whole genome shotgun (WGS) entry which is preliminary data.</text>
</comment>
<accession>X1C725</accession>
<evidence type="ECO:0000313" key="1">
    <source>
        <dbReference type="EMBL" id="GAG89092.1"/>
    </source>
</evidence>
<gene>
    <name evidence="1" type="ORF">S01H4_24991</name>
</gene>
<name>X1C725_9ZZZZ</name>
<dbReference type="AlphaFoldDB" id="X1C725"/>
<dbReference type="Gene3D" id="3.30.160.60">
    <property type="entry name" value="Classic Zinc Finger"/>
    <property type="match status" value="1"/>
</dbReference>